<dbReference type="EMBL" id="JBHSGN010000146">
    <property type="protein sequence ID" value="MFC4676595.1"/>
    <property type="molecule type" value="Genomic_DNA"/>
</dbReference>
<feature type="transmembrane region" description="Helical" evidence="1">
    <location>
        <begin position="244"/>
        <end position="265"/>
    </location>
</feature>
<evidence type="ECO:0000259" key="2">
    <source>
        <dbReference type="Pfam" id="PF04235"/>
    </source>
</evidence>
<dbReference type="Proteomes" id="UP001596023">
    <property type="component" value="Unassembled WGS sequence"/>
</dbReference>
<feature type="transmembrane region" description="Helical" evidence="1">
    <location>
        <begin position="319"/>
        <end position="336"/>
    </location>
</feature>
<feature type="transmembrane region" description="Helical" evidence="1">
    <location>
        <begin position="89"/>
        <end position="106"/>
    </location>
</feature>
<organism evidence="3 4">
    <name type="scientific">Dysgonomonas termitidis</name>
    <dbReference type="NCBI Taxonomy" id="1516126"/>
    <lineage>
        <taxon>Bacteria</taxon>
        <taxon>Pseudomonadati</taxon>
        <taxon>Bacteroidota</taxon>
        <taxon>Bacteroidia</taxon>
        <taxon>Bacteroidales</taxon>
        <taxon>Dysgonomonadaceae</taxon>
        <taxon>Dysgonomonas</taxon>
    </lineage>
</organism>
<keyword evidence="4" id="KW-1185">Reference proteome</keyword>
<evidence type="ECO:0000313" key="3">
    <source>
        <dbReference type="EMBL" id="MFC4676595.1"/>
    </source>
</evidence>
<proteinExistence type="predicted"/>
<keyword evidence="1" id="KW-0812">Transmembrane</keyword>
<gene>
    <name evidence="3" type="ORF">ACFO6W_23210</name>
</gene>
<feature type="transmembrane region" description="Helical" evidence="1">
    <location>
        <begin position="54"/>
        <end position="77"/>
    </location>
</feature>
<dbReference type="Pfam" id="PF04235">
    <property type="entry name" value="DUF418"/>
    <property type="match status" value="1"/>
</dbReference>
<dbReference type="RefSeq" id="WP_380000991.1">
    <property type="nucleotide sequence ID" value="NZ_JBHSGN010000146.1"/>
</dbReference>
<feature type="transmembrane region" description="Helical" evidence="1">
    <location>
        <begin position="12"/>
        <end position="34"/>
    </location>
</feature>
<feature type="transmembrane region" description="Helical" evidence="1">
    <location>
        <begin position="277"/>
        <end position="299"/>
    </location>
</feature>
<evidence type="ECO:0000313" key="4">
    <source>
        <dbReference type="Proteomes" id="UP001596023"/>
    </source>
</evidence>
<protein>
    <submittedName>
        <fullName evidence="3">DUF418 domain-containing protein</fullName>
    </submittedName>
</protein>
<sequence length="391" mass="45388">MIKTQQRIDVADALRGFSIMGIFLLHSIEHFNFYSFPEIDSPWLQFTDKSIWDSLFFIFGGKAYGIFALLFGFSFFIQDNNQLQRGNDFRLRFLWRLFLLFIWGNINAMFFTGEILVLYSIVGISLIFVARLKIKTVVIIATVLMLQPMEWGKLIYALANPDYVSDAPLADKYFKIAYEVQTNGTFLETAKMNLWDGQLASLTWAWENARFFQTPALFMFGIVIGKAGLLLYNEKNSRFWMKALVIGIICFFPLNGLAGMLSGFIENDAILTPLRLIIRSLANMGFMAFLVSLVILIYYHTTKGHNLLDKLRPYGKMTLTNYIMQSIIGSFIFYNWGLGMHNKLGITYSFLLGIVLFILQYFFCYWWMKNHKHGPLEYVWKKLTWIGAKKK</sequence>
<feature type="transmembrane region" description="Helical" evidence="1">
    <location>
        <begin position="112"/>
        <end position="130"/>
    </location>
</feature>
<dbReference type="InterPro" id="IPR052529">
    <property type="entry name" value="Bact_Transport_Assoc"/>
</dbReference>
<dbReference type="PANTHER" id="PTHR30590">
    <property type="entry name" value="INNER MEMBRANE PROTEIN"/>
    <property type="match status" value="1"/>
</dbReference>
<reference evidence="4" key="1">
    <citation type="journal article" date="2019" name="Int. J. Syst. Evol. Microbiol.">
        <title>The Global Catalogue of Microorganisms (GCM) 10K type strain sequencing project: providing services to taxonomists for standard genome sequencing and annotation.</title>
        <authorList>
            <consortium name="The Broad Institute Genomics Platform"/>
            <consortium name="The Broad Institute Genome Sequencing Center for Infectious Disease"/>
            <person name="Wu L."/>
            <person name="Ma J."/>
        </authorList>
    </citation>
    <scope>NUCLEOTIDE SEQUENCE [LARGE SCALE GENOMIC DNA]</scope>
    <source>
        <strain evidence="4">CCUG 66188</strain>
    </source>
</reference>
<comment type="caution">
    <text evidence="3">The sequence shown here is derived from an EMBL/GenBank/DDBJ whole genome shotgun (WGS) entry which is preliminary data.</text>
</comment>
<feature type="transmembrane region" description="Helical" evidence="1">
    <location>
        <begin position="137"/>
        <end position="159"/>
    </location>
</feature>
<accession>A0ABV9L2K8</accession>
<dbReference type="InterPro" id="IPR007349">
    <property type="entry name" value="DUF418"/>
</dbReference>
<keyword evidence="1" id="KW-1133">Transmembrane helix</keyword>
<evidence type="ECO:0000256" key="1">
    <source>
        <dbReference type="SAM" id="Phobius"/>
    </source>
</evidence>
<feature type="domain" description="DUF418" evidence="2">
    <location>
        <begin position="225"/>
        <end position="386"/>
    </location>
</feature>
<name>A0ABV9L2K8_9BACT</name>
<feature type="transmembrane region" description="Helical" evidence="1">
    <location>
        <begin position="348"/>
        <end position="368"/>
    </location>
</feature>
<dbReference type="PANTHER" id="PTHR30590:SF2">
    <property type="entry name" value="INNER MEMBRANE PROTEIN"/>
    <property type="match status" value="1"/>
</dbReference>
<feature type="transmembrane region" description="Helical" evidence="1">
    <location>
        <begin position="211"/>
        <end position="232"/>
    </location>
</feature>
<keyword evidence="1" id="KW-0472">Membrane</keyword>